<keyword evidence="1" id="KW-0732">Signal</keyword>
<dbReference type="Proteomes" id="UP000199515">
    <property type="component" value="Unassembled WGS sequence"/>
</dbReference>
<evidence type="ECO:0000259" key="2">
    <source>
        <dbReference type="Pfam" id="PF12680"/>
    </source>
</evidence>
<feature type="signal peptide" evidence="1">
    <location>
        <begin position="1"/>
        <end position="26"/>
    </location>
</feature>
<dbReference type="OrthoDB" id="120856at2"/>
<organism evidence="3 4">
    <name type="scientific">Amycolatopsis xylanica</name>
    <dbReference type="NCBI Taxonomy" id="589385"/>
    <lineage>
        <taxon>Bacteria</taxon>
        <taxon>Bacillati</taxon>
        <taxon>Actinomycetota</taxon>
        <taxon>Actinomycetes</taxon>
        <taxon>Pseudonocardiales</taxon>
        <taxon>Pseudonocardiaceae</taxon>
        <taxon>Amycolatopsis</taxon>
    </lineage>
</organism>
<reference evidence="3 4" key="1">
    <citation type="submission" date="2016-10" db="EMBL/GenBank/DDBJ databases">
        <authorList>
            <person name="de Groot N.N."/>
        </authorList>
    </citation>
    <scope>NUCLEOTIDE SEQUENCE [LARGE SCALE GENOMIC DNA]</scope>
    <source>
        <strain evidence="3 4">CPCC 202699</strain>
    </source>
</reference>
<dbReference type="AlphaFoldDB" id="A0A1H3DTT9"/>
<keyword evidence="4" id="KW-1185">Reference proteome</keyword>
<gene>
    <name evidence="3" type="ORF">SAMN05421504_103521</name>
</gene>
<name>A0A1H3DTT9_9PSEU</name>
<dbReference type="NCBIfam" id="TIGR02246">
    <property type="entry name" value="SgcJ/EcaC family oxidoreductase"/>
    <property type="match status" value="1"/>
</dbReference>
<protein>
    <recommendedName>
        <fullName evidence="2">SnoaL-like domain-containing protein</fullName>
    </recommendedName>
</protein>
<dbReference type="SUPFAM" id="SSF54427">
    <property type="entry name" value="NTF2-like"/>
    <property type="match status" value="1"/>
</dbReference>
<feature type="domain" description="SnoaL-like" evidence="2">
    <location>
        <begin position="48"/>
        <end position="146"/>
    </location>
</feature>
<dbReference type="RefSeq" id="WP_091289586.1">
    <property type="nucleotide sequence ID" value="NZ_FNON01000003.1"/>
</dbReference>
<accession>A0A1H3DTT9</accession>
<sequence length="163" mass="18292">MRKFRKTAIAAVLLGATSLLTAPARAGAQHQSYDPVAACRTQFDQVKQAYNDAFDARDVNRFAEFFREDATKVDPDGTIQYGKAAIKELFAGLFSMNFTSSFPVLKEVVDCNTALVLTNATLTFPDDHFQETFISSQTYTRDRWGRWRVLITISANLHTTELP</sequence>
<dbReference type="InterPro" id="IPR032710">
    <property type="entry name" value="NTF2-like_dom_sf"/>
</dbReference>
<dbReference type="EMBL" id="FNON01000003">
    <property type="protein sequence ID" value="SDX69767.1"/>
    <property type="molecule type" value="Genomic_DNA"/>
</dbReference>
<dbReference type="Pfam" id="PF12680">
    <property type="entry name" value="SnoaL_2"/>
    <property type="match status" value="1"/>
</dbReference>
<evidence type="ECO:0000313" key="3">
    <source>
        <dbReference type="EMBL" id="SDX69767.1"/>
    </source>
</evidence>
<proteinExistence type="predicted"/>
<dbReference type="InterPro" id="IPR011944">
    <property type="entry name" value="Steroid_delta5-4_isomerase"/>
</dbReference>
<evidence type="ECO:0000313" key="4">
    <source>
        <dbReference type="Proteomes" id="UP000199515"/>
    </source>
</evidence>
<dbReference type="InterPro" id="IPR037401">
    <property type="entry name" value="SnoaL-like"/>
</dbReference>
<evidence type="ECO:0000256" key="1">
    <source>
        <dbReference type="SAM" id="SignalP"/>
    </source>
</evidence>
<feature type="chain" id="PRO_5039670459" description="SnoaL-like domain-containing protein" evidence="1">
    <location>
        <begin position="27"/>
        <end position="163"/>
    </location>
</feature>
<dbReference type="Gene3D" id="3.10.450.50">
    <property type="match status" value="1"/>
</dbReference>